<dbReference type="PANTHER" id="PTHR30204">
    <property type="entry name" value="REDOX-CYCLING DRUG-SENSING TRANSCRIPTIONAL ACTIVATOR SOXR"/>
    <property type="match status" value="1"/>
</dbReference>
<dbReference type="PANTHER" id="PTHR30204:SF15">
    <property type="entry name" value="BLL5018 PROTEIN"/>
    <property type="match status" value="1"/>
</dbReference>
<evidence type="ECO:0000313" key="3">
    <source>
        <dbReference type="EMBL" id="UWZ80465.1"/>
    </source>
</evidence>
<name>A0ABY5ZRG8_9BACT</name>
<proteinExistence type="predicted"/>
<dbReference type="CDD" id="cd04765">
    <property type="entry name" value="HTH_MlrA-like_sg2"/>
    <property type="match status" value="1"/>
</dbReference>
<dbReference type="RefSeq" id="WP_260748821.1">
    <property type="nucleotide sequence ID" value="NZ_CP092109.1"/>
</dbReference>
<gene>
    <name evidence="3" type="ORF">L9S41_03470</name>
</gene>
<evidence type="ECO:0000259" key="2">
    <source>
        <dbReference type="PROSITE" id="PS50937"/>
    </source>
</evidence>
<feature type="domain" description="HTH merR-type" evidence="2">
    <location>
        <begin position="7"/>
        <end position="77"/>
    </location>
</feature>
<dbReference type="Gene3D" id="1.10.1660.10">
    <property type="match status" value="1"/>
</dbReference>
<dbReference type="InterPro" id="IPR009061">
    <property type="entry name" value="DNA-bd_dom_put_sf"/>
</dbReference>
<reference evidence="3" key="1">
    <citation type="journal article" date="2022" name="Environ. Microbiol.">
        <title>Geoalkalibacter halelectricus SAP #1 sp. nov. possessing extracellular electron transfer and mineral#reducing capabilities from a haloalkaline environment.</title>
        <authorList>
            <person name="Yadav S."/>
            <person name="Singh R."/>
            <person name="Sundharam S.S."/>
            <person name="Chaudhary S."/>
            <person name="Krishnamurthi S."/>
            <person name="Patil S.A."/>
        </authorList>
    </citation>
    <scope>NUCLEOTIDE SEQUENCE</scope>
    <source>
        <strain evidence="3">SAP-1</strain>
    </source>
</reference>
<dbReference type="Pfam" id="PF13411">
    <property type="entry name" value="MerR_1"/>
    <property type="match status" value="1"/>
</dbReference>
<dbReference type="InterPro" id="IPR000551">
    <property type="entry name" value="MerR-type_HTH_dom"/>
</dbReference>
<organism evidence="3 4">
    <name type="scientific">Geoalkalibacter halelectricus</name>
    <dbReference type="NCBI Taxonomy" id="2847045"/>
    <lineage>
        <taxon>Bacteria</taxon>
        <taxon>Pseudomonadati</taxon>
        <taxon>Thermodesulfobacteriota</taxon>
        <taxon>Desulfuromonadia</taxon>
        <taxon>Desulfuromonadales</taxon>
        <taxon>Geoalkalibacteraceae</taxon>
        <taxon>Geoalkalibacter</taxon>
    </lineage>
</organism>
<keyword evidence="4" id="KW-1185">Reference proteome</keyword>
<dbReference type="InterPro" id="IPR047057">
    <property type="entry name" value="MerR_fam"/>
</dbReference>
<dbReference type="Proteomes" id="UP001060414">
    <property type="component" value="Chromosome"/>
</dbReference>
<evidence type="ECO:0000313" key="4">
    <source>
        <dbReference type="Proteomes" id="UP001060414"/>
    </source>
</evidence>
<evidence type="ECO:0000256" key="1">
    <source>
        <dbReference type="ARBA" id="ARBA00023125"/>
    </source>
</evidence>
<dbReference type="SMART" id="SM00422">
    <property type="entry name" value="HTH_MERR"/>
    <property type="match status" value="1"/>
</dbReference>
<sequence length="127" mass="14615">MIPDKLYFKIGEVSRITGVKPHVLRYWESEFGAFSPVKSRSQQRLYRRKDIELVLRLKKLLYEEGFTIAGARKKLREEGSEPEPSSLPLFASPPDLLSEIRRDLLALRDSLRNDTPARAENKPSDMG</sequence>
<dbReference type="PROSITE" id="PS50937">
    <property type="entry name" value="HTH_MERR_2"/>
    <property type="match status" value="1"/>
</dbReference>
<protein>
    <submittedName>
        <fullName evidence="3">MerR family transcriptional regulator</fullName>
    </submittedName>
</protein>
<accession>A0ABY5ZRG8</accession>
<dbReference type="SUPFAM" id="SSF46955">
    <property type="entry name" value="Putative DNA-binding domain"/>
    <property type="match status" value="1"/>
</dbReference>
<dbReference type="EMBL" id="CP092109">
    <property type="protein sequence ID" value="UWZ80465.1"/>
    <property type="molecule type" value="Genomic_DNA"/>
</dbReference>
<keyword evidence="1" id="KW-0238">DNA-binding</keyword>